<dbReference type="SMART" id="SM00248">
    <property type="entry name" value="ANK"/>
    <property type="match status" value="2"/>
</dbReference>
<evidence type="ECO:0000256" key="1">
    <source>
        <dbReference type="ARBA" id="ARBA00009515"/>
    </source>
</evidence>
<keyword evidence="2" id="KW-0053">Apoptosis</keyword>
<dbReference type="EMBL" id="LIAE01010358">
    <property type="protein sequence ID" value="PAV62576.1"/>
    <property type="molecule type" value="Genomic_DNA"/>
</dbReference>
<evidence type="ECO:0000256" key="2">
    <source>
        <dbReference type="ARBA" id="ARBA00022703"/>
    </source>
</evidence>
<dbReference type="Pfam" id="PF12796">
    <property type="entry name" value="Ank_2"/>
    <property type="match status" value="1"/>
</dbReference>
<accession>A0A2A2JLA9</accession>
<comment type="caution">
    <text evidence="5">The sequence shown here is derived from an EMBL/GenBank/DDBJ whole genome shotgun (WGS) entry which is preliminary data.</text>
</comment>
<dbReference type="GO" id="GO:0006915">
    <property type="term" value="P:apoptotic process"/>
    <property type="evidence" value="ECO:0007669"/>
    <property type="project" value="UniProtKB-KW"/>
</dbReference>
<dbReference type="InterPro" id="IPR036770">
    <property type="entry name" value="Ankyrin_rpt-contain_sf"/>
</dbReference>
<sequence>METDDELSRLYEVCEELDKSSIKDTAKLEIFLDAAKHGTKQERLCAIQMLFRHFHSFFTRKEDQSKNEELQKQIYSFLSEKDSDIRKLVIKSLPIICKNGKYIIPVVEVLAQVLPWKDSTEVNLAKASLQSLMETNGEQTICAMFNAAQHNCPVRERMSILSFFEDKTKGNYTFTEKIKNQNTELYVKMIDDVSNKESSELLKLINKSQFINFPRCLEALDSALENDNFSTQELLQLICDKIHQTPRKSRAALKKPLLNIMTKLFKSSTLGAKFISEFVVSKMDLRRVEVISIAERVIQSIPLDEIFLDDMDEMLDQLDRLAVAHTLINAETEEHQESRKNTVNFMLRDCLDLLDEMSKEQQRIFFKALATLSHGQDYVKTSNEKFVAAVFNKIWTHCPDIDDFKINASTGQGQANLNLMDTEPAMFVMHNLVENVPETYSIIERKEKHWRERMDLLVQTIGTTTNQLKESLKKSYNEDMNKTLFVGNQIGLMAFIFLGNQIKKPKLVPSWLTNGNYLLHNEAALQPCSSSSLNNELSEKRYNNPRGKRKRSRSKSTEEFMDDDFEDEEQSMSRTTSWASNAAVNGDMDESEDTSRRKTKEMSSVLESAAAQKIAWAIQNGELDFIKEQLKGKINEEILNGRKAIHIASDYGQLDIVKFCVENGAAVDEADKYGLTPLVTAVWENHKDIVQYLISKGANKAQKAPDGTELSKCTEDPEIQALVA</sequence>
<dbReference type="Proteomes" id="UP000218231">
    <property type="component" value="Unassembled WGS sequence"/>
</dbReference>
<protein>
    <submittedName>
        <fullName evidence="5">Uncharacterized protein</fullName>
    </submittedName>
</protein>
<dbReference type="SUPFAM" id="SSF48371">
    <property type="entry name" value="ARM repeat"/>
    <property type="match status" value="1"/>
</dbReference>
<dbReference type="Pfam" id="PF05918">
    <property type="entry name" value="API5"/>
    <property type="match status" value="1"/>
</dbReference>
<dbReference type="Gene3D" id="1.25.40.20">
    <property type="entry name" value="Ankyrin repeat-containing domain"/>
    <property type="match status" value="1"/>
</dbReference>
<dbReference type="PROSITE" id="PS50297">
    <property type="entry name" value="ANK_REP_REGION"/>
    <property type="match status" value="2"/>
</dbReference>
<dbReference type="GO" id="GO:0005634">
    <property type="term" value="C:nucleus"/>
    <property type="evidence" value="ECO:0007669"/>
    <property type="project" value="TreeGrafter"/>
</dbReference>
<name>A0A2A2JLA9_9BILA</name>
<evidence type="ECO:0000256" key="4">
    <source>
        <dbReference type="SAM" id="MobiDB-lite"/>
    </source>
</evidence>
<keyword evidence="3" id="KW-0040">ANK repeat</keyword>
<feature type="region of interest" description="Disordered" evidence="4">
    <location>
        <begin position="529"/>
        <end position="602"/>
    </location>
</feature>
<dbReference type="PANTHER" id="PTHR12758:SF19">
    <property type="entry name" value="APOPTOSIS INHIBITOR 5"/>
    <property type="match status" value="1"/>
</dbReference>
<evidence type="ECO:0000256" key="3">
    <source>
        <dbReference type="PROSITE-ProRule" id="PRU00023"/>
    </source>
</evidence>
<dbReference type="OrthoDB" id="5815001at2759"/>
<keyword evidence="6" id="KW-1185">Reference proteome</keyword>
<feature type="compositionally biased region" description="Acidic residues" evidence="4">
    <location>
        <begin position="559"/>
        <end position="570"/>
    </location>
</feature>
<reference evidence="5 6" key="1">
    <citation type="journal article" date="2017" name="Curr. Biol.">
        <title>Genome architecture and evolution of a unichromosomal asexual nematode.</title>
        <authorList>
            <person name="Fradin H."/>
            <person name="Zegar C."/>
            <person name="Gutwein M."/>
            <person name="Lucas J."/>
            <person name="Kovtun M."/>
            <person name="Corcoran D."/>
            <person name="Baugh L.R."/>
            <person name="Kiontke K."/>
            <person name="Gunsalus K."/>
            <person name="Fitch D.H."/>
            <person name="Piano F."/>
        </authorList>
    </citation>
    <scope>NUCLEOTIDE SEQUENCE [LARGE SCALE GENOMIC DNA]</scope>
    <source>
        <strain evidence="5">PF1309</strain>
    </source>
</reference>
<proteinExistence type="inferred from homology"/>
<evidence type="ECO:0000313" key="6">
    <source>
        <dbReference type="Proteomes" id="UP000218231"/>
    </source>
</evidence>
<organism evidence="5 6">
    <name type="scientific">Diploscapter pachys</name>
    <dbReference type="NCBI Taxonomy" id="2018661"/>
    <lineage>
        <taxon>Eukaryota</taxon>
        <taxon>Metazoa</taxon>
        <taxon>Ecdysozoa</taxon>
        <taxon>Nematoda</taxon>
        <taxon>Chromadorea</taxon>
        <taxon>Rhabditida</taxon>
        <taxon>Rhabditina</taxon>
        <taxon>Rhabditomorpha</taxon>
        <taxon>Rhabditoidea</taxon>
        <taxon>Rhabditidae</taxon>
        <taxon>Diploscapter</taxon>
    </lineage>
</organism>
<gene>
    <name evidence="5" type="ORF">WR25_11365</name>
</gene>
<dbReference type="PROSITE" id="PS50088">
    <property type="entry name" value="ANK_REPEAT"/>
    <property type="match status" value="2"/>
</dbReference>
<dbReference type="SUPFAM" id="SSF48403">
    <property type="entry name" value="Ankyrin repeat"/>
    <property type="match status" value="1"/>
</dbReference>
<dbReference type="PANTHER" id="PTHR12758">
    <property type="entry name" value="APOPTOSIS INHIBITOR 5-RELATED"/>
    <property type="match status" value="1"/>
</dbReference>
<evidence type="ECO:0000313" key="5">
    <source>
        <dbReference type="EMBL" id="PAV62576.1"/>
    </source>
</evidence>
<feature type="compositionally biased region" description="Polar residues" evidence="4">
    <location>
        <begin position="572"/>
        <end position="583"/>
    </location>
</feature>
<dbReference type="GO" id="GO:0003723">
    <property type="term" value="F:RNA binding"/>
    <property type="evidence" value="ECO:0007669"/>
    <property type="project" value="TreeGrafter"/>
</dbReference>
<feature type="repeat" description="ANK" evidence="3">
    <location>
        <begin position="673"/>
        <end position="699"/>
    </location>
</feature>
<dbReference type="InterPro" id="IPR008383">
    <property type="entry name" value="API5"/>
</dbReference>
<dbReference type="InterPro" id="IPR002110">
    <property type="entry name" value="Ankyrin_rpt"/>
</dbReference>
<comment type="similarity">
    <text evidence="1">Belongs to the API5 family.</text>
</comment>
<dbReference type="AlphaFoldDB" id="A0A2A2JLA9"/>
<dbReference type="InterPro" id="IPR016024">
    <property type="entry name" value="ARM-type_fold"/>
</dbReference>
<feature type="repeat" description="ANK" evidence="3">
    <location>
        <begin position="640"/>
        <end position="672"/>
    </location>
</feature>
<dbReference type="STRING" id="2018661.A0A2A2JLA9"/>